<evidence type="ECO:0008006" key="5">
    <source>
        <dbReference type="Google" id="ProtNLM"/>
    </source>
</evidence>
<dbReference type="GO" id="GO:0005634">
    <property type="term" value="C:nucleus"/>
    <property type="evidence" value="ECO:0007669"/>
    <property type="project" value="UniProtKB-SubCell"/>
</dbReference>
<dbReference type="SUPFAM" id="SSF54695">
    <property type="entry name" value="POZ domain"/>
    <property type="match status" value="1"/>
</dbReference>
<feature type="region of interest" description="Disordered" evidence="3">
    <location>
        <begin position="402"/>
        <end position="427"/>
    </location>
</feature>
<evidence type="ECO:0000313" key="4">
    <source>
        <dbReference type="EnsemblMetazoa" id="AATE013439-PA.1"/>
    </source>
</evidence>
<dbReference type="InterPro" id="IPR036236">
    <property type="entry name" value="Znf_C2H2_sf"/>
</dbReference>
<dbReference type="PROSITE" id="PS00028">
    <property type="entry name" value="ZINC_FINGER_C2H2_1"/>
    <property type="match status" value="2"/>
</dbReference>
<dbReference type="CDD" id="cd18315">
    <property type="entry name" value="BTB_POZ_BAB-like"/>
    <property type="match status" value="1"/>
</dbReference>
<evidence type="ECO:0000256" key="2">
    <source>
        <dbReference type="ARBA" id="ARBA00023242"/>
    </source>
</evidence>
<dbReference type="EMBL" id="AXCP01008794">
    <property type="status" value="NOT_ANNOTATED_CDS"/>
    <property type="molecule type" value="Genomic_DNA"/>
</dbReference>
<dbReference type="InterPro" id="IPR011333">
    <property type="entry name" value="SKP1/BTB/POZ_sf"/>
</dbReference>
<feature type="region of interest" description="Disordered" evidence="3">
    <location>
        <begin position="297"/>
        <end position="342"/>
    </location>
</feature>
<dbReference type="InterPro" id="IPR051095">
    <property type="entry name" value="Dros_DevTransReg"/>
</dbReference>
<dbReference type="AlphaFoldDB" id="A0A182J8L3"/>
<reference evidence="4" key="1">
    <citation type="submission" date="2022-08" db="UniProtKB">
        <authorList>
            <consortium name="EnsemblMetazoa"/>
        </authorList>
    </citation>
    <scope>IDENTIFICATION</scope>
    <source>
        <strain evidence="4">EBRO</strain>
    </source>
</reference>
<dbReference type="FunFam" id="3.30.160.60:FF:004117">
    <property type="entry name" value="AGAP001646-PA"/>
    <property type="match status" value="1"/>
</dbReference>
<dbReference type="SUPFAM" id="SSF57667">
    <property type="entry name" value="beta-beta-alpha zinc fingers"/>
    <property type="match status" value="1"/>
</dbReference>
<dbReference type="InterPro" id="IPR000210">
    <property type="entry name" value="BTB/POZ_dom"/>
</dbReference>
<dbReference type="GO" id="GO:0048666">
    <property type="term" value="P:neuron development"/>
    <property type="evidence" value="ECO:0007669"/>
    <property type="project" value="UniProtKB-ARBA"/>
</dbReference>
<comment type="subcellular location">
    <subcellularLocation>
        <location evidence="1">Nucleus</location>
    </subcellularLocation>
</comment>
<dbReference type="SMART" id="SM00225">
    <property type="entry name" value="BTB"/>
    <property type="match status" value="1"/>
</dbReference>
<sequence>MSSGLVEKSFVNNDELFYLKWNNFQKNVSTQFEKLREDDDLVDITFACEGRMLTAHKLVLFACSPYFKELLKKNPSPHPVFFMNDVKYDVLKAILQYMYLGEVHITNENLKEFIKTAEGLQIRGLSKENNGDLIIPPNHQDSLRLEGKSEHMLDEFCRKRTDLGDLQSSSVLNIKRVKTAADGSMSVGAPDGGGSNVEPKVEMVEYLDSEPGTHQSPTYCSMDTYADKTNPRNPMSHLSTINNAGFPQGAAPSVSGAGANQPGGSGSHGHNVHEYKSEDDSSWMEKSLDNISVNSEQSMKYNSGGGAGGGSGGSSGSGGGGNGDKSKQGRSSRSSNRSADDKANCLTPRCCPVCSRLYSNVSNLRQHMRLIHNPTAVCCPICQKHFNSELYLKRHYSSIHSINPNGTGEGDLVDTKPPASQLQQQQQ</sequence>
<dbReference type="Pfam" id="PF00096">
    <property type="entry name" value="zf-C2H2"/>
    <property type="match status" value="1"/>
</dbReference>
<dbReference type="PANTHER" id="PTHR23110">
    <property type="entry name" value="BTB DOMAIN TRANSCRIPTION FACTOR"/>
    <property type="match status" value="1"/>
</dbReference>
<dbReference type="VEuPathDB" id="VectorBase:AATE013439"/>
<evidence type="ECO:0000256" key="1">
    <source>
        <dbReference type="ARBA" id="ARBA00004123"/>
    </source>
</evidence>
<evidence type="ECO:0000256" key="3">
    <source>
        <dbReference type="SAM" id="MobiDB-lite"/>
    </source>
</evidence>
<dbReference type="Gene3D" id="3.30.710.10">
    <property type="entry name" value="Potassium Channel Kv1.1, Chain A"/>
    <property type="match status" value="1"/>
</dbReference>
<dbReference type="Pfam" id="PF12874">
    <property type="entry name" value="zf-met"/>
    <property type="match status" value="1"/>
</dbReference>
<accession>A0A182J8L3</accession>
<dbReference type="InterPro" id="IPR013087">
    <property type="entry name" value="Znf_C2H2_type"/>
</dbReference>
<dbReference type="PROSITE" id="PS50097">
    <property type="entry name" value="BTB"/>
    <property type="match status" value="1"/>
</dbReference>
<dbReference type="GO" id="GO:0003006">
    <property type="term" value="P:developmental process involved in reproduction"/>
    <property type="evidence" value="ECO:0007669"/>
    <property type="project" value="UniProtKB-ARBA"/>
</dbReference>
<dbReference type="Gene3D" id="3.30.160.60">
    <property type="entry name" value="Classic Zinc Finger"/>
    <property type="match status" value="1"/>
</dbReference>
<feature type="region of interest" description="Disordered" evidence="3">
    <location>
        <begin position="227"/>
        <end position="284"/>
    </location>
</feature>
<dbReference type="SMART" id="SM00355">
    <property type="entry name" value="ZnF_C2H2"/>
    <property type="match status" value="2"/>
</dbReference>
<dbReference type="PANTHER" id="PTHR23110:SF98">
    <property type="entry name" value="PRE-LOLA-G, ISOFORM C-RELATED"/>
    <property type="match status" value="1"/>
</dbReference>
<dbReference type="PROSITE" id="PS50157">
    <property type="entry name" value="ZINC_FINGER_C2H2_2"/>
    <property type="match status" value="2"/>
</dbReference>
<dbReference type="GO" id="GO:0048513">
    <property type="term" value="P:animal organ development"/>
    <property type="evidence" value="ECO:0007669"/>
    <property type="project" value="UniProtKB-ARBA"/>
</dbReference>
<proteinExistence type="predicted"/>
<organism evidence="4">
    <name type="scientific">Anopheles atroparvus</name>
    <name type="common">European mosquito</name>
    <dbReference type="NCBI Taxonomy" id="41427"/>
    <lineage>
        <taxon>Eukaryota</taxon>
        <taxon>Metazoa</taxon>
        <taxon>Ecdysozoa</taxon>
        <taxon>Arthropoda</taxon>
        <taxon>Hexapoda</taxon>
        <taxon>Insecta</taxon>
        <taxon>Pterygota</taxon>
        <taxon>Neoptera</taxon>
        <taxon>Endopterygota</taxon>
        <taxon>Diptera</taxon>
        <taxon>Nematocera</taxon>
        <taxon>Culicoidea</taxon>
        <taxon>Culicidae</taxon>
        <taxon>Anophelinae</taxon>
        <taxon>Anopheles</taxon>
    </lineage>
</organism>
<feature type="compositionally biased region" description="Gly residues" evidence="3">
    <location>
        <begin position="303"/>
        <end position="323"/>
    </location>
</feature>
<dbReference type="EnsemblMetazoa" id="AATE013439-RA">
    <property type="protein sequence ID" value="AATE013439-PA.1"/>
    <property type="gene ID" value="AATE013439"/>
</dbReference>
<keyword evidence="2" id="KW-0539">Nucleus</keyword>
<feature type="compositionally biased region" description="Polar residues" evidence="3">
    <location>
        <begin position="231"/>
        <end position="245"/>
    </location>
</feature>
<dbReference type="GO" id="GO:0006357">
    <property type="term" value="P:regulation of transcription by RNA polymerase II"/>
    <property type="evidence" value="ECO:0007669"/>
    <property type="project" value="TreeGrafter"/>
</dbReference>
<dbReference type="Pfam" id="PF00651">
    <property type="entry name" value="BTB"/>
    <property type="match status" value="1"/>
</dbReference>
<protein>
    <recommendedName>
        <fullName evidence="5">BTB domain-containing protein</fullName>
    </recommendedName>
</protein>
<name>A0A182J8L3_ANOAO</name>